<dbReference type="PRINTS" id="PR00455">
    <property type="entry name" value="HTHTETR"/>
</dbReference>
<keyword evidence="8" id="KW-1185">Reference proteome</keyword>
<feature type="DNA-binding region" description="H-T-H motif" evidence="4">
    <location>
        <begin position="46"/>
        <end position="65"/>
    </location>
</feature>
<dbReference type="PANTHER" id="PTHR30055">
    <property type="entry name" value="HTH-TYPE TRANSCRIPTIONAL REGULATOR RUTR"/>
    <property type="match status" value="1"/>
</dbReference>
<evidence type="ECO:0000256" key="5">
    <source>
        <dbReference type="SAM" id="MobiDB-lite"/>
    </source>
</evidence>
<dbReference type="AlphaFoldDB" id="A0A062UGZ1"/>
<dbReference type="InterPro" id="IPR001647">
    <property type="entry name" value="HTH_TetR"/>
</dbReference>
<evidence type="ECO:0000313" key="7">
    <source>
        <dbReference type="EMBL" id="KCZ55395.1"/>
    </source>
</evidence>
<dbReference type="Pfam" id="PF00440">
    <property type="entry name" value="TetR_N"/>
    <property type="match status" value="1"/>
</dbReference>
<evidence type="ECO:0000259" key="6">
    <source>
        <dbReference type="PROSITE" id="PS50977"/>
    </source>
</evidence>
<proteinExistence type="predicted"/>
<feature type="domain" description="HTH tetR-type" evidence="6">
    <location>
        <begin position="23"/>
        <end position="83"/>
    </location>
</feature>
<evidence type="ECO:0000256" key="2">
    <source>
        <dbReference type="ARBA" id="ARBA00023125"/>
    </source>
</evidence>
<feature type="region of interest" description="Disordered" evidence="5">
    <location>
        <begin position="1"/>
        <end position="21"/>
    </location>
</feature>
<dbReference type="eggNOG" id="COG1309">
    <property type="taxonomic scope" value="Bacteria"/>
</dbReference>
<dbReference type="SUPFAM" id="SSF48498">
    <property type="entry name" value="Tetracyclin repressor-like, C-terminal domain"/>
    <property type="match status" value="1"/>
</dbReference>
<sequence>MILHMTASSPSASRASSKRYHHGDLGPALLKAAEEELVENGTESFSLRAVAKRAGVSHGAPAHHFGDAKGLLTALAAIGYDRLIAAQEARQAAAAKDTTSQLIAIGLGYVDFGTANPALFRLMFSSEKPDRTDEAFASSSLTAFGKLVDLVQAEVGADPYADTAAMKDVVASWAMVHGLADLILSGRIERLMGLSQRPQAETDAIITNILLRPIER</sequence>
<accession>A0A062UGZ1</accession>
<evidence type="ECO:0000256" key="3">
    <source>
        <dbReference type="ARBA" id="ARBA00023163"/>
    </source>
</evidence>
<dbReference type="STRING" id="1280946.HY29_12730"/>
<keyword evidence="3" id="KW-0804">Transcription</keyword>
<dbReference type="Pfam" id="PF13305">
    <property type="entry name" value="TetR_C_33"/>
    <property type="match status" value="1"/>
</dbReference>
<evidence type="ECO:0000256" key="4">
    <source>
        <dbReference type="PROSITE-ProRule" id="PRU00335"/>
    </source>
</evidence>
<dbReference type="Proteomes" id="UP000027037">
    <property type="component" value="Unassembled WGS sequence"/>
</dbReference>
<comment type="caution">
    <text evidence="7">The sequence shown here is derived from an EMBL/GenBank/DDBJ whole genome shotgun (WGS) entry which is preliminary data.</text>
</comment>
<keyword evidence="2 4" id="KW-0238">DNA-binding</keyword>
<dbReference type="SUPFAM" id="SSF46689">
    <property type="entry name" value="Homeodomain-like"/>
    <property type="match status" value="1"/>
</dbReference>
<evidence type="ECO:0000313" key="8">
    <source>
        <dbReference type="Proteomes" id="UP000027037"/>
    </source>
</evidence>
<protein>
    <recommendedName>
        <fullName evidence="6">HTH tetR-type domain-containing protein</fullName>
    </recommendedName>
</protein>
<dbReference type="Gene3D" id="1.10.357.10">
    <property type="entry name" value="Tetracycline Repressor, domain 2"/>
    <property type="match status" value="1"/>
</dbReference>
<dbReference type="PROSITE" id="PS50977">
    <property type="entry name" value="HTH_TETR_2"/>
    <property type="match status" value="1"/>
</dbReference>
<dbReference type="InterPro" id="IPR009057">
    <property type="entry name" value="Homeodomain-like_sf"/>
</dbReference>
<dbReference type="GO" id="GO:0003700">
    <property type="term" value="F:DNA-binding transcription factor activity"/>
    <property type="evidence" value="ECO:0007669"/>
    <property type="project" value="TreeGrafter"/>
</dbReference>
<dbReference type="InterPro" id="IPR036271">
    <property type="entry name" value="Tet_transcr_reg_TetR-rel_C_sf"/>
</dbReference>
<keyword evidence="1" id="KW-0805">Transcription regulation</keyword>
<dbReference type="PANTHER" id="PTHR30055:SF220">
    <property type="entry name" value="TETR-FAMILY REGULATORY PROTEIN"/>
    <property type="match status" value="1"/>
</dbReference>
<evidence type="ECO:0000256" key="1">
    <source>
        <dbReference type="ARBA" id="ARBA00023015"/>
    </source>
</evidence>
<reference evidence="7 8" key="1">
    <citation type="journal article" date="2014" name="Antonie Van Leeuwenhoek">
        <title>Hyphomonas beringensis sp. nov. and Hyphomonas chukchiensis sp. nov., isolated from surface seawater of the Bering Sea and Chukchi Sea.</title>
        <authorList>
            <person name="Li C."/>
            <person name="Lai Q."/>
            <person name="Li G."/>
            <person name="Dong C."/>
            <person name="Wang J."/>
            <person name="Liao Y."/>
            <person name="Shao Z."/>
        </authorList>
    </citation>
    <scope>NUCLEOTIDE SEQUENCE [LARGE SCALE GENOMIC DNA]</scope>
    <source>
        <strain evidence="7 8">25B14_1</strain>
    </source>
</reference>
<dbReference type="GO" id="GO:0000976">
    <property type="term" value="F:transcription cis-regulatory region binding"/>
    <property type="evidence" value="ECO:0007669"/>
    <property type="project" value="TreeGrafter"/>
</dbReference>
<dbReference type="EMBL" id="AWFF01000031">
    <property type="protein sequence ID" value="KCZ55395.1"/>
    <property type="molecule type" value="Genomic_DNA"/>
</dbReference>
<name>A0A062UGZ1_9PROT</name>
<dbReference type="InterPro" id="IPR025996">
    <property type="entry name" value="MT1864/Rv1816-like_C"/>
</dbReference>
<dbReference type="PATRIC" id="fig|1280946.3.peg.1337"/>
<gene>
    <name evidence="7" type="ORF">HY29_12730</name>
</gene>
<organism evidence="7 8">
    <name type="scientific">Hyphomonas beringensis</name>
    <dbReference type="NCBI Taxonomy" id="1280946"/>
    <lineage>
        <taxon>Bacteria</taxon>
        <taxon>Pseudomonadati</taxon>
        <taxon>Pseudomonadota</taxon>
        <taxon>Alphaproteobacteria</taxon>
        <taxon>Hyphomonadales</taxon>
        <taxon>Hyphomonadaceae</taxon>
        <taxon>Hyphomonas</taxon>
    </lineage>
</organism>
<dbReference type="InterPro" id="IPR050109">
    <property type="entry name" value="HTH-type_TetR-like_transc_reg"/>
</dbReference>